<dbReference type="GO" id="GO:0016747">
    <property type="term" value="F:acyltransferase activity, transferring groups other than amino-acyl groups"/>
    <property type="evidence" value="ECO:0007669"/>
    <property type="project" value="InterPro"/>
</dbReference>
<reference evidence="2 3" key="1">
    <citation type="journal article" date="2016" name="Nat. Commun.">
        <title>Thousands of microbial genomes shed light on interconnected biogeochemical processes in an aquifer system.</title>
        <authorList>
            <person name="Anantharaman K."/>
            <person name="Brown C.T."/>
            <person name="Hug L.A."/>
            <person name="Sharon I."/>
            <person name="Castelle C.J."/>
            <person name="Probst A.J."/>
            <person name="Thomas B.C."/>
            <person name="Singh A."/>
            <person name="Wilkins M.J."/>
            <person name="Karaoz U."/>
            <person name="Brodie E.L."/>
            <person name="Williams K.H."/>
            <person name="Hubbard S.S."/>
            <person name="Banfield J.F."/>
        </authorList>
    </citation>
    <scope>NUCLEOTIDE SEQUENCE [LARGE SCALE GENOMIC DNA]</scope>
</reference>
<dbReference type="STRING" id="1798407.A3A16_01505"/>
<dbReference type="SUPFAM" id="SSF55729">
    <property type="entry name" value="Acyl-CoA N-acyltransferases (Nat)"/>
    <property type="match status" value="1"/>
</dbReference>
<feature type="domain" description="N-acetyltransferase" evidence="1">
    <location>
        <begin position="9"/>
        <end position="160"/>
    </location>
</feature>
<evidence type="ECO:0000259" key="1">
    <source>
        <dbReference type="PROSITE" id="PS51186"/>
    </source>
</evidence>
<name>A0A1G1ZLT8_9BACT</name>
<accession>A0A1G1ZLT8</accession>
<dbReference type="AlphaFoldDB" id="A0A1G1ZLT8"/>
<organism evidence="2 3">
    <name type="scientific">Candidatus Harrisonbacteria bacterium RIFCSPLOWO2_01_FULL_44_18</name>
    <dbReference type="NCBI Taxonomy" id="1798407"/>
    <lineage>
        <taxon>Bacteria</taxon>
        <taxon>Candidatus Harrisoniibacteriota</taxon>
    </lineage>
</organism>
<dbReference type="PROSITE" id="PS51186">
    <property type="entry name" value="GNAT"/>
    <property type="match status" value="1"/>
</dbReference>
<dbReference type="CDD" id="cd04301">
    <property type="entry name" value="NAT_SF"/>
    <property type="match status" value="1"/>
</dbReference>
<protein>
    <recommendedName>
        <fullName evidence="1">N-acetyltransferase domain-containing protein</fullName>
    </recommendedName>
</protein>
<dbReference type="EMBL" id="MHJJ01000008">
    <property type="protein sequence ID" value="OGY65524.1"/>
    <property type="molecule type" value="Genomic_DNA"/>
</dbReference>
<gene>
    <name evidence="2" type="ORF">A3A16_01505</name>
</gene>
<proteinExistence type="predicted"/>
<sequence>MNFLFTNEYPISRLDEIVNYLLGPRLWIPRVDYPDFSDWAQKTYQELKKESKRALVAIDGHEVVGVSVYQRHKKRAEALEIKNLTVRPDKRGRHIASFLLRNTEIEGTKEFNSKLVLCDAKVKNWQIKYFLLTHHYQIVTKTDLYNRGAGEDLVYRKNLNKDLYV</sequence>
<dbReference type="Proteomes" id="UP000177942">
    <property type="component" value="Unassembled WGS sequence"/>
</dbReference>
<dbReference type="InterPro" id="IPR000182">
    <property type="entry name" value="GNAT_dom"/>
</dbReference>
<dbReference type="Pfam" id="PF00583">
    <property type="entry name" value="Acetyltransf_1"/>
    <property type="match status" value="1"/>
</dbReference>
<evidence type="ECO:0000313" key="2">
    <source>
        <dbReference type="EMBL" id="OGY65524.1"/>
    </source>
</evidence>
<evidence type="ECO:0000313" key="3">
    <source>
        <dbReference type="Proteomes" id="UP000177942"/>
    </source>
</evidence>
<dbReference type="Gene3D" id="3.40.630.30">
    <property type="match status" value="1"/>
</dbReference>
<comment type="caution">
    <text evidence="2">The sequence shown here is derived from an EMBL/GenBank/DDBJ whole genome shotgun (WGS) entry which is preliminary data.</text>
</comment>
<dbReference type="InterPro" id="IPR016181">
    <property type="entry name" value="Acyl_CoA_acyltransferase"/>
</dbReference>